<dbReference type="AlphaFoldDB" id="A0A1M5YC87"/>
<feature type="compositionally biased region" description="Polar residues" evidence="1">
    <location>
        <begin position="44"/>
        <end position="53"/>
    </location>
</feature>
<proteinExistence type="predicted"/>
<accession>A0A1M5YC87</accession>
<evidence type="ECO:0000313" key="3">
    <source>
        <dbReference type="Proteomes" id="UP000184268"/>
    </source>
</evidence>
<keyword evidence="3" id="KW-1185">Reference proteome</keyword>
<gene>
    <name evidence="2" type="ORF">SAMN02745129_4067</name>
</gene>
<dbReference type="OrthoDB" id="6197762at2"/>
<organism evidence="2 3">
    <name type="scientific">Ferrimonas marina</name>
    <dbReference type="NCBI Taxonomy" id="299255"/>
    <lineage>
        <taxon>Bacteria</taxon>
        <taxon>Pseudomonadati</taxon>
        <taxon>Pseudomonadota</taxon>
        <taxon>Gammaproteobacteria</taxon>
        <taxon>Alteromonadales</taxon>
        <taxon>Ferrimonadaceae</taxon>
        <taxon>Ferrimonas</taxon>
    </lineage>
</organism>
<dbReference type="EMBL" id="FQXG01000007">
    <property type="protein sequence ID" value="SHI09582.1"/>
    <property type="molecule type" value="Genomic_DNA"/>
</dbReference>
<dbReference type="Proteomes" id="UP000184268">
    <property type="component" value="Unassembled WGS sequence"/>
</dbReference>
<protein>
    <submittedName>
        <fullName evidence="2">Uncharacterized protein</fullName>
    </submittedName>
</protein>
<reference evidence="2 3" key="1">
    <citation type="submission" date="2016-11" db="EMBL/GenBank/DDBJ databases">
        <authorList>
            <person name="Jaros S."/>
            <person name="Januszkiewicz K."/>
            <person name="Wedrychowicz H."/>
        </authorList>
    </citation>
    <scope>NUCLEOTIDE SEQUENCE [LARGE SCALE GENOMIC DNA]</scope>
    <source>
        <strain evidence="2 3">DSM 16917</strain>
    </source>
</reference>
<evidence type="ECO:0000256" key="1">
    <source>
        <dbReference type="SAM" id="MobiDB-lite"/>
    </source>
</evidence>
<dbReference type="STRING" id="299255.SAMN02745129_4067"/>
<feature type="region of interest" description="Disordered" evidence="1">
    <location>
        <begin position="29"/>
        <end position="53"/>
    </location>
</feature>
<evidence type="ECO:0000313" key="2">
    <source>
        <dbReference type="EMBL" id="SHI09582.1"/>
    </source>
</evidence>
<dbReference type="RefSeq" id="WP_067663822.1">
    <property type="nucleotide sequence ID" value="NZ_FQXG01000007.1"/>
</dbReference>
<name>A0A1M5YC87_9GAMM</name>
<sequence length="139" mass="15636">MSFVLLLLFALLQGSPAGLTTLPQPALAEPATEAPGQRHGQVKSDASGQPQAYDQNQGQWLTMEAFWQAYADENGGLTWGKRSDYPPYDEVKEGDTLWVELPQGPCLMEFFHARWRRANDVRRWDPSFNDYGGCPNVFD</sequence>